<feature type="compositionally biased region" description="Polar residues" evidence="1">
    <location>
        <begin position="1"/>
        <end position="12"/>
    </location>
</feature>
<sequence>MSNKANTPSNLENLDHPPAKVAGGMRVKQPDPHRTPLKAQKHDEDEDEEKKDKDRLGKLDLEERRAQDMQNHTASFQANVTRNAGKNVHRQYNNPETQPRSLNH</sequence>
<accession>A0A9P7BU13</accession>
<name>A0A9P7BU13_RHIOR</name>
<reference evidence="2" key="1">
    <citation type="journal article" date="2020" name="Microb. Genom.">
        <title>Genetic diversity of clinical and environmental Mucorales isolates obtained from an investigation of mucormycosis cases among solid organ transplant recipients.</title>
        <authorList>
            <person name="Nguyen M.H."/>
            <person name="Kaul D."/>
            <person name="Muto C."/>
            <person name="Cheng S.J."/>
            <person name="Richter R.A."/>
            <person name="Bruno V.M."/>
            <person name="Liu G."/>
            <person name="Beyhan S."/>
            <person name="Sundermann A.J."/>
            <person name="Mounaud S."/>
            <person name="Pasculle A.W."/>
            <person name="Nierman W.C."/>
            <person name="Driscoll E."/>
            <person name="Cumbie R."/>
            <person name="Clancy C.J."/>
            <person name="Dupont C.L."/>
        </authorList>
    </citation>
    <scope>NUCLEOTIDE SEQUENCE</scope>
    <source>
        <strain evidence="2">GL11</strain>
    </source>
</reference>
<feature type="compositionally biased region" description="Basic and acidic residues" evidence="1">
    <location>
        <begin position="50"/>
        <end position="67"/>
    </location>
</feature>
<dbReference type="EMBL" id="JAANQT010000544">
    <property type="protein sequence ID" value="KAG1310137.1"/>
    <property type="molecule type" value="Genomic_DNA"/>
</dbReference>
<protein>
    <submittedName>
        <fullName evidence="2">Uncharacterized protein</fullName>
    </submittedName>
</protein>
<feature type="compositionally biased region" description="Polar residues" evidence="1">
    <location>
        <begin position="68"/>
        <end position="104"/>
    </location>
</feature>
<evidence type="ECO:0000313" key="3">
    <source>
        <dbReference type="Proteomes" id="UP000716291"/>
    </source>
</evidence>
<organism evidence="2 3">
    <name type="scientific">Rhizopus oryzae</name>
    <name type="common">Mucormycosis agent</name>
    <name type="synonym">Rhizopus arrhizus var. delemar</name>
    <dbReference type="NCBI Taxonomy" id="64495"/>
    <lineage>
        <taxon>Eukaryota</taxon>
        <taxon>Fungi</taxon>
        <taxon>Fungi incertae sedis</taxon>
        <taxon>Mucoromycota</taxon>
        <taxon>Mucoromycotina</taxon>
        <taxon>Mucoromycetes</taxon>
        <taxon>Mucorales</taxon>
        <taxon>Mucorineae</taxon>
        <taxon>Rhizopodaceae</taxon>
        <taxon>Rhizopus</taxon>
    </lineage>
</organism>
<feature type="region of interest" description="Disordered" evidence="1">
    <location>
        <begin position="1"/>
        <end position="104"/>
    </location>
</feature>
<dbReference type="OrthoDB" id="2252527at2759"/>
<keyword evidence="3" id="KW-1185">Reference proteome</keyword>
<evidence type="ECO:0000313" key="2">
    <source>
        <dbReference type="EMBL" id="KAG1310137.1"/>
    </source>
</evidence>
<proteinExistence type="predicted"/>
<comment type="caution">
    <text evidence="2">The sequence shown here is derived from an EMBL/GenBank/DDBJ whole genome shotgun (WGS) entry which is preliminary data.</text>
</comment>
<evidence type="ECO:0000256" key="1">
    <source>
        <dbReference type="SAM" id="MobiDB-lite"/>
    </source>
</evidence>
<gene>
    <name evidence="2" type="ORF">G6F64_004781</name>
</gene>
<dbReference type="Proteomes" id="UP000716291">
    <property type="component" value="Unassembled WGS sequence"/>
</dbReference>
<dbReference type="AlphaFoldDB" id="A0A9P7BU13"/>